<evidence type="ECO:0000313" key="1">
    <source>
        <dbReference type="EMBL" id="KAF2036019.1"/>
    </source>
</evidence>
<dbReference type="Proteomes" id="UP000799777">
    <property type="component" value="Unassembled WGS sequence"/>
</dbReference>
<comment type="caution">
    <text evidence="1">The sequence shown here is derived from an EMBL/GenBank/DDBJ whole genome shotgun (WGS) entry which is preliminary data.</text>
</comment>
<accession>A0A9P4HKN1</accession>
<gene>
    <name evidence="1" type="ORF">EK21DRAFT_106852</name>
</gene>
<dbReference type="EMBL" id="ML978156">
    <property type="protein sequence ID" value="KAF2036019.1"/>
    <property type="molecule type" value="Genomic_DNA"/>
</dbReference>
<evidence type="ECO:0000313" key="2">
    <source>
        <dbReference type="Proteomes" id="UP000799777"/>
    </source>
</evidence>
<proteinExistence type="predicted"/>
<reference evidence="1" key="1">
    <citation type="journal article" date="2020" name="Stud. Mycol.">
        <title>101 Dothideomycetes genomes: a test case for predicting lifestyles and emergence of pathogens.</title>
        <authorList>
            <person name="Haridas S."/>
            <person name="Albert R."/>
            <person name="Binder M."/>
            <person name="Bloem J."/>
            <person name="Labutti K."/>
            <person name="Salamov A."/>
            <person name="Andreopoulos B."/>
            <person name="Baker S."/>
            <person name="Barry K."/>
            <person name="Bills G."/>
            <person name="Bluhm B."/>
            <person name="Cannon C."/>
            <person name="Castanera R."/>
            <person name="Culley D."/>
            <person name="Daum C."/>
            <person name="Ezra D."/>
            <person name="Gonzalez J."/>
            <person name="Henrissat B."/>
            <person name="Kuo A."/>
            <person name="Liang C."/>
            <person name="Lipzen A."/>
            <person name="Lutzoni F."/>
            <person name="Magnuson J."/>
            <person name="Mondo S."/>
            <person name="Nolan M."/>
            <person name="Ohm R."/>
            <person name="Pangilinan J."/>
            <person name="Park H.-J."/>
            <person name="Ramirez L."/>
            <person name="Alfaro M."/>
            <person name="Sun H."/>
            <person name="Tritt A."/>
            <person name="Yoshinaga Y."/>
            <person name="Zwiers L.-H."/>
            <person name="Turgeon B."/>
            <person name="Goodwin S."/>
            <person name="Spatafora J."/>
            <person name="Crous P."/>
            <person name="Grigoriev I."/>
        </authorList>
    </citation>
    <scope>NUCLEOTIDE SEQUENCE</scope>
    <source>
        <strain evidence="1">CBS 110217</strain>
    </source>
</reference>
<name>A0A9P4HKN1_9PLEO</name>
<keyword evidence="2" id="KW-1185">Reference proteome</keyword>
<protein>
    <submittedName>
        <fullName evidence="1">Uncharacterized protein</fullName>
    </submittedName>
</protein>
<sequence>MSDVLALDPHVWANLFVSHQVYHEVKLLPFSLNPPFFHEIRVLSVAGLSCFNKDQIREIKSLSVMVDVQGNLVIDYLKVARVYKLLVNDLLPALRSLHIEVFPPLPAVREVNRHLPLLHEYTEEQCGRLAQLKAWILDTSDEKVQLETGPLRCCESGRCED</sequence>
<dbReference type="AlphaFoldDB" id="A0A9P4HKN1"/>
<organism evidence="1 2">
    <name type="scientific">Setomelanomma holmii</name>
    <dbReference type="NCBI Taxonomy" id="210430"/>
    <lineage>
        <taxon>Eukaryota</taxon>
        <taxon>Fungi</taxon>
        <taxon>Dikarya</taxon>
        <taxon>Ascomycota</taxon>
        <taxon>Pezizomycotina</taxon>
        <taxon>Dothideomycetes</taxon>
        <taxon>Pleosporomycetidae</taxon>
        <taxon>Pleosporales</taxon>
        <taxon>Pleosporineae</taxon>
        <taxon>Phaeosphaeriaceae</taxon>
        <taxon>Setomelanomma</taxon>
    </lineage>
</organism>